<comment type="caution">
    <text evidence="2">The sequence shown here is derived from an EMBL/GenBank/DDBJ whole genome shotgun (WGS) entry which is preliminary data.</text>
</comment>
<dbReference type="RefSeq" id="WP_189004703.1">
    <property type="nucleotide sequence ID" value="NZ_BMPP01000002.1"/>
</dbReference>
<evidence type="ECO:0000313" key="2">
    <source>
        <dbReference type="EMBL" id="GGK16732.1"/>
    </source>
</evidence>
<evidence type="ECO:0000313" key="3">
    <source>
        <dbReference type="Proteomes" id="UP000647587"/>
    </source>
</evidence>
<evidence type="ECO:0000256" key="1">
    <source>
        <dbReference type="SAM" id="MobiDB-lite"/>
    </source>
</evidence>
<reference evidence="3" key="1">
    <citation type="journal article" date="2019" name="Int. J. Syst. Evol. Microbiol.">
        <title>The Global Catalogue of Microorganisms (GCM) 10K type strain sequencing project: providing services to taxonomists for standard genome sequencing and annotation.</title>
        <authorList>
            <consortium name="The Broad Institute Genomics Platform"/>
            <consortium name="The Broad Institute Genome Sequencing Center for Infectious Disease"/>
            <person name="Wu L."/>
            <person name="Ma J."/>
        </authorList>
    </citation>
    <scope>NUCLEOTIDE SEQUENCE [LARGE SCALE GENOMIC DNA]</scope>
    <source>
        <strain evidence="3">JCM 30331</strain>
    </source>
</reference>
<sequence>MPVRIRIYGKEAEFSQGCWSCDDDSLLAMLEALADPRARTEQEEREHAIYAAGRLGGLIATPYGWEAAPMPAPEITLGDVIPGPAARDSGRAGGGLLGLLRRRR</sequence>
<dbReference type="EMBL" id="BMPP01000002">
    <property type="protein sequence ID" value="GGK16732.1"/>
    <property type="molecule type" value="Genomic_DNA"/>
</dbReference>
<accession>A0ABQ2EQV9</accession>
<organism evidence="2 3">
    <name type="scientific">Deinococcus malanensis</name>
    <dbReference type="NCBI Taxonomy" id="1706855"/>
    <lineage>
        <taxon>Bacteria</taxon>
        <taxon>Thermotogati</taxon>
        <taxon>Deinococcota</taxon>
        <taxon>Deinococci</taxon>
        <taxon>Deinococcales</taxon>
        <taxon>Deinococcaceae</taxon>
        <taxon>Deinococcus</taxon>
    </lineage>
</organism>
<gene>
    <name evidence="2" type="ORF">GCM10008955_07680</name>
</gene>
<dbReference type="Proteomes" id="UP000647587">
    <property type="component" value="Unassembled WGS sequence"/>
</dbReference>
<feature type="region of interest" description="Disordered" evidence="1">
    <location>
        <begin position="84"/>
        <end position="104"/>
    </location>
</feature>
<keyword evidence="3" id="KW-1185">Reference proteome</keyword>
<proteinExistence type="predicted"/>
<name>A0ABQ2EQV9_9DEIO</name>
<protein>
    <submittedName>
        <fullName evidence="2">Uncharacterized protein</fullName>
    </submittedName>
</protein>